<comment type="similarity">
    <text evidence="2">Belongs to the protein kinase superfamily. CMGC Ser/Thr protein kinase family. MNB/DYRK subfamily.</text>
</comment>
<reference evidence="16" key="2">
    <citation type="submission" date="2017-05" db="UniProtKB">
        <authorList>
            <consortium name="EnsemblMetazoa"/>
        </authorList>
    </citation>
    <scope>IDENTIFICATION</scope>
</reference>
<feature type="region of interest" description="Disordered" evidence="14">
    <location>
        <begin position="363"/>
        <end position="401"/>
    </location>
</feature>
<dbReference type="InterPro" id="IPR017441">
    <property type="entry name" value="Protein_kinase_ATP_BS"/>
</dbReference>
<feature type="compositionally biased region" description="Low complexity" evidence="14">
    <location>
        <begin position="19"/>
        <end position="35"/>
    </location>
</feature>
<comment type="catalytic activity">
    <reaction evidence="11">
        <text>L-threonyl-[protein] + ATP = O-phospho-L-threonyl-[protein] + ADP + H(+)</text>
        <dbReference type="Rhea" id="RHEA:46608"/>
        <dbReference type="Rhea" id="RHEA-COMP:11060"/>
        <dbReference type="Rhea" id="RHEA-COMP:11605"/>
        <dbReference type="ChEBI" id="CHEBI:15378"/>
        <dbReference type="ChEBI" id="CHEBI:30013"/>
        <dbReference type="ChEBI" id="CHEBI:30616"/>
        <dbReference type="ChEBI" id="CHEBI:61977"/>
        <dbReference type="ChEBI" id="CHEBI:456216"/>
        <dbReference type="EC" id="2.7.12.1"/>
    </reaction>
</comment>
<feature type="compositionally biased region" description="Low complexity" evidence="14">
    <location>
        <begin position="443"/>
        <end position="454"/>
    </location>
</feature>
<feature type="region of interest" description="Disordered" evidence="14">
    <location>
        <begin position="442"/>
        <end position="468"/>
    </location>
</feature>
<comment type="catalytic activity">
    <reaction evidence="12">
        <text>L-tyrosyl-[protein] + ATP = O-phospho-L-tyrosyl-[protein] + ADP + H(+)</text>
        <dbReference type="Rhea" id="RHEA:10596"/>
        <dbReference type="Rhea" id="RHEA-COMP:10136"/>
        <dbReference type="Rhea" id="RHEA-COMP:20101"/>
        <dbReference type="ChEBI" id="CHEBI:15378"/>
        <dbReference type="ChEBI" id="CHEBI:30616"/>
        <dbReference type="ChEBI" id="CHEBI:46858"/>
        <dbReference type="ChEBI" id="CHEBI:61978"/>
        <dbReference type="ChEBI" id="CHEBI:456216"/>
        <dbReference type="EC" id="2.7.12.1"/>
    </reaction>
</comment>
<dbReference type="CDD" id="cd14226">
    <property type="entry name" value="PKc_DYRK1"/>
    <property type="match status" value="1"/>
</dbReference>
<evidence type="ECO:0000256" key="14">
    <source>
        <dbReference type="SAM" id="MobiDB-lite"/>
    </source>
</evidence>
<dbReference type="FunFam" id="1.10.510.10:FF:000117">
    <property type="entry name" value="dual specificity tyrosine-phosphorylation-regulated kinase 1A isoform X1"/>
    <property type="match status" value="1"/>
</dbReference>
<feature type="region of interest" description="Disordered" evidence="14">
    <location>
        <begin position="74"/>
        <end position="101"/>
    </location>
</feature>
<dbReference type="InterPro" id="IPR008271">
    <property type="entry name" value="Ser/Thr_kinase_AS"/>
</dbReference>
<evidence type="ECO:0000313" key="17">
    <source>
        <dbReference type="Proteomes" id="UP000007879"/>
    </source>
</evidence>
<dbReference type="OrthoDB" id="9332038at2759"/>
<dbReference type="EnsemblMetazoa" id="XM_003386289.2">
    <property type="protein sequence ID" value="XP_003386337.2"/>
    <property type="gene ID" value="LOC100636198"/>
</dbReference>
<evidence type="ECO:0000256" key="6">
    <source>
        <dbReference type="ARBA" id="ARBA00022741"/>
    </source>
</evidence>
<dbReference type="STRING" id="400682.A0A1X7UY95"/>
<keyword evidence="8 13" id="KW-0067">ATP-binding</keyword>
<evidence type="ECO:0000256" key="4">
    <source>
        <dbReference type="ARBA" id="ARBA00022527"/>
    </source>
</evidence>
<evidence type="ECO:0000256" key="7">
    <source>
        <dbReference type="ARBA" id="ARBA00022777"/>
    </source>
</evidence>
<dbReference type="PROSITE" id="PS00107">
    <property type="entry name" value="PROTEIN_KINASE_ATP"/>
    <property type="match status" value="1"/>
</dbReference>
<dbReference type="GO" id="GO:0004674">
    <property type="term" value="F:protein serine/threonine kinase activity"/>
    <property type="evidence" value="ECO:0007669"/>
    <property type="project" value="UniProtKB-KW"/>
</dbReference>
<proteinExistence type="inferred from homology"/>
<feature type="binding site" evidence="13">
    <location>
        <position position="144"/>
    </location>
    <ligand>
        <name>ATP</name>
        <dbReference type="ChEBI" id="CHEBI:30616"/>
    </ligand>
</feature>
<dbReference type="InterPro" id="IPR011009">
    <property type="entry name" value="Kinase-like_dom_sf"/>
</dbReference>
<keyword evidence="6 13" id="KW-0547">Nucleotide-binding</keyword>
<keyword evidence="17" id="KW-1185">Reference proteome</keyword>
<dbReference type="InterPro" id="IPR044131">
    <property type="entry name" value="PKc_DYR1A/1B"/>
</dbReference>
<name>A0A1X7UY95_AMPQE</name>
<keyword evidence="4" id="KW-0723">Serine/threonine-protein kinase</keyword>
<feature type="compositionally biased region" description="Basic and acidic residues" evidence="14">
    <location>
        <begin position="581"/>
        <end position="590"/>
    </location>
</feature>
<accession>A0A1X7UY95</accession>
<evidence type="ECO:0000256" key="2">
    <source>
        <dbReference type="ARBA" id="ARBA00008867"/>
    </source>
</evidence>
<feature type="domain" description="Protein kinase" evidence="15">
    <location>
        <begin position="115"/>
        <end position="436"/>
    </location>
</feature>
<evidence type="ECO:0000259" key="15">
    <source>
        <dbReference type="PROSITE" id="PS50011"/>
    </source>
</evidence>
<feature type="region of interest" description="Disordered" evidence="14">
    <location>
        <begin position="1"/>
        <end position="45"/>
    </location>
</feature>
<evidence type="ECO:0000313" key="16">
    <source>
        <dbReference type="EnsemblMetazoa" id="Aqu2.1.32945_001"/>
    </source>
</evidence>
<dbReference type="Gene3D" id="3.30.200.20">
    <property type="entry name" value="Phosphorylase Kinase, domain 1"/>
    <property type="match status" value="1"/>
</dbReference>
<dbReference type="InterPro" id="IPR050494">
    <property type="entry name" value="Ser_Thr_dual-spec_kinase"/>
</dbReference>
<keyword evidence="7" id="KW-0418">Kinase</keyword>
<dbReference type="AlphaFoldDB" id="A0A1X7UY95"/>
<feature type="compositionally biased region" description="Basic residues" evidence="14">
    <location>
        <begin position="663"/>
        <end position="677"/>
    </location>
</feature>
<feature type="compositionally biased region" description="Low complexity" evidence="14">
    <location>
        <begin position="619"/>
        <end position="632"/>
    </location>
</feature>
<protein>
    <recommendedName>
        <fullName evidence="3">dual-specificity kinase</fullName>
        <ecNumber evidence="3">2.7.12.1</ecNumber>
    </recommendedName>
</protein>
<dbReference type="InParanoid" id="A0A1X7UY95"/>
<dbReference type="PANTHER" id="PTHR24058:SF28">
    <property type="entry name" value="SERINE_THREONINE-PROTEIN KINASE MINIBRAIN"/>
    <property type="match status" value="1"/>
</dbReference>
<dbReference type="EnsemblMetazoa" id="Aqu2.1.32945_001">
    <property type="protein sequence ID" value="Aqu2.1.32945_001"/>
    <property type="gene ID" value="Aqu2.1.32945"/>
</dbReference>
<dbReference type="eggNOG" id="KOG0667">
    <property type="taxonomic scope" value="Eukaryota"/>
</dbReference>
<comment type="catalytic activity">
    <reaction evidence="10">
        <text>L-seryl-[protein] + ATP = O-phospho-L-seryl-[protein] + ADP + H(+)</text>
        <dbReference type="Rhea" id="RHEA:17989"/>
        <dbReference type="Rhea" id="RHEA-COMP:9863"/>
        <dbReference type="Rhea" id="RHEA-COMP:11604"/>
        <dbReference type="ChEBI" id="CHEBI:15378"/>
        <dbReference type="ChEBI" id="CHEBI:29999"/>
        <dbReference type="ChEBI" id="CHEBI:30616"/>
        <dbReference type="ChEBI" id="CHEBI:83421"/>
        <dbReference type="ChEBI" id="CHEBI:456216"/>
        <dbReference type="EC" id="2.7.12.1"/>
    </reaction>
</comment>
<evidence type="ECO:0000256" key="11">
    <source>
        <dbReference type="ARBA" id="ARBA00049308"/>
    </source>
</evidence>
<sequence>MAHYYHTRSGVYHKRSQDVMDGSSSDSSLQQHHSHSSSDPRQQHVSVVKKLTVDLIKTYRTINEVYYKKRRISDRTDQSNGAGASSSRRSIKSEQYDDENHDYKVKPGERWLDRYEIDSLIGKGSFGQVVKAFDLEEREWVAIKVIKNKRAFYQQALIEKRLLELLNSRDPEGKYYIVSLKRSFTFRGHLCFVFELLSYNLYELLRNTNFRGVSLNLTRKFAQQLCTALLFLSTHDINVIHCDLKPENILLCNPKRSAIRIVDFGSSCQVGSRMFQYIQSRFYRSPEVLLGIPYDLAIDMWSLGCILVEMHTGEPLFSGKDEIDQMSKIVEVLGIPPPHVLERSARRDRFFERESGGTWVLKRQRDGRKDHHRRPGSRSLYEILGGDKGGPGGLRKGDSGHTPNDYYKFRDLVLQMLDYDPETRIKPLAALKHPFFRKEARLSQSSENGSQYSSTTPTQTIGLTSSSSQPIDSFVISQEIVAMETNHTHPPPGLGELIPGRHIHLQNLSPPETHDTSLYGGNNGRGVVGSSGTLGSGTFSNSGSFGSAMDIGQPQQPVAMTMEASSSLHQVTGSHRPHSGRKGEGGERKRGPSPNASLHNGGGVQVFYGTNSLFPQSSDSNFSFQMSPSSSSKGGGAHVPHHVTEREGVRTRSGAGSNSRNQKSYRHHHHHHHHRRTHPSEGGASGSHDDQGGSMVGVTVHQ</sequence>
<comment type="subcellular location">
    <subcellularLocation>
        <location evidence="1">Nucleus</location>
    </subcellularLocation>
</comment>
<feature type="region of interest" description="Disordered" evidence="14">
    <location>
        <begin position="563"/>
        <end position="604"/>
    </location>
</feature>
<keyword evidence="5" id="KW-0808">Transferase</keyword>
<keyword evidence="9" id="KW-0539">Nucleus</keyword>
<evidence type="ECO:0000256" key="3">
    <source>
        <dbReference type="ARBA" id="ARBA00013203"/>
    </source>
</evidence>
<dbReference type="KEGG" id="aqu:100636198"/>
<evidence type="ECO:0000256" key="13">
    <source>
        <dbReference type="PROSITE-ProRule" id="PRU10141"/>
    </source>
</evidence>
<dbReference type="InterPro" id="IPR000719">
    <property type="entry name" value="Prot_kinase_dom"/>
</dbReference>
<evidence type="ECO:0000256" key="9">
    <source>
        <dbReference type="ARBA" id="ARBA00023242"/>
    </source>
</evidence>
<dbReference type="PANTHER" id="PTHR24058">
    <property type="entry name" value="DUAL SPECIFICITY PROTEIN KINASE"/>
    <property type="match status" value="1"/>
</dbReference>
<evidence type="ECO:0000256" key="10">
    <source>
        <dbReference type="ARBA" id="ARBA00049003"/>
    </source>
</evidence>
<evidence type="ECO:0000256" key="5">
    <source>
        <dbReference type="ARBA" id="ARBA00022679"/>
    </source>
</evidence>
<evidence type="ECO:0000256" key="12">
    <source>
        <dbReference type="ARBA" id="ARBA00051680"/>
    </source>
</evidence>
<feature type="compositionally biased region" description="Polar residues" evidence="14">
    <location>
        <begin position="455"/>
        <end position="468"/>
    </location>
</feature>
<dbReference type="Pfam" id="PF00069">
    <property type="entry name" value="Pkinase"/>
    <property type="match status" value="1"/>
</dbReference>
<dbReference type="SMART" id="SM00220">
    <property type="entry name" value="S_TKc"/>
    <property type="match status" value="1"/>
</dbReference>
<dbReference type="Gene3D" id="1.10.510.10">
    <property type="entry name" value="Transferase(Phosphotransferase) domain 1"/>
    <property type="match status" value="1"/>
</dbReference>
<gene>
    <name evidence="16" type="primary">100636198</name>
</gene>
<dbReference type="GO" id="GO:0005634">
    <property type="term" value="C:nucleus"/>
    <property type="evidence" value="ECO:0007669"/>
    <property type="project" value="UniProtKB-SubCell"/>
</dbReference>
<dbReference type="GO" id="GO:0005524">
    <property type="term" value="F:ATP binding"/>
    <property type="evidence" value="ECO:0007669"/>
    <property type="project" value="UniProtKB-UniRule"/>
</dbReference>
<evidence type="ECO:0000256" key="8">
    <source>
        <dbReference type="ARBA" id="ARBA00022840"/>
    </source>
</evidence>
<dbReference type="PROSITE" id="PS00108">
    <property type="entry name" value="PROTEIN_KINASE_ST"/>
    <property type="match status" value="1"/>
</dbReference>
<feature type="compositionally biased region" description="Polar residues" evidence="14">
    <location>
        <begin position="563"/>
        <end position="573"/>
    </location>
</feature>
<dbReference type="Proteomes" id="UP000007879">
    <property type="component" value="Unassembled WGS sequence"/>
</dbReference>
<dbReference type="SUPFAM" id="SSF56112">
    <property type="entry name" value="Protein kinase-like (PK-like)"/>
    <property type="match status" value="1"/>
</dbReference>
<dbReference type="GO" id="GO:0004712">
    <property type="term" value="F:protein serine/threonine/tyrosine kinase activity"/>
    <property type="evidence" value="ECO:0007669"/>
    <property type="project" value="UniProtKB-EC"/>
</dbReference>
<evidence type="ECO:0000256" key="1">
    <source>
        <dbReference type="ARBA" id="ARBA00004123"/>
    </source>
</evidence>
<feature type="region of interest" description="Disordered" evidence="14">
    <location>
        <begin position="619"/>
        <end position="702"/>
    </location>
</feature>
<dbReference type="PROSITE" id="PS50011">
    <property type="entry name" value="PROTEIN_KINASE_DOM"/>
    <property type="match status" value="1"/>
</dbReference>
<dbReference type="FunFam" id="3.30.200.20:FF:000087">
    <property type="entry name" value="Dual specificity tyrosine-phosphorylation-regulated kinase 1A"/>
    <property type="match status" value="1"/>
</dbReference>
<reference evidence="17" key="1">
    <citation type="journal article" date="2010" name="Nature">
        <title>The Amphimedon queenslandica genome and the evolution of animal complexity.</title>
        <authorList>
            <person name="Srivastava M."/>
            <person name="Simakov O."/>
            <person name="Chapman J."/>
            <person name="Fahey B."/>
            <person name="Gauthier M.E."/>
            <person name="Mitros T."/>
            <person name="Richards G.S."/>
            <person name="Conaco C."/>
            <person name="Dacre M."/>
            <person name="Hellsten U."/>
            <person name="Larroux C."/>
            <person name="Putnam N.H."/>
            <person name="Stanke M."/>
            <person name="Adamska M."/>
            <person name="Darling A."/>
            <person name="Degnan S.M."/>
            <person name="Oakley T.H."/>
            <person name="Plachetzki D.C."/>
            <person name="Zhai Y."/>
            <person name="Adamski M."/>
            <person name="Calcino A."/>
            <person name="Cummins S.F."/>
            <person name="Goodstein D.M."/>
            <person name="Harris C."/>
            <person name="Jackson D.J."/>
            <person name="Leys S.P."/>
            <person name="Shu S."/>
            <person name="Woodcroft B.J."/>
            <person name="Vervoort M."/>
            <person name="Kosik K.S."/>
            <person name="Manning G."/>
            <person name="Degnan B.M."/>
            <person name="Rokhsar D.S."/>
        </authorList>
    </citation>
    <scope>NUCLEOTIDE SEQUENCE [LARGE SCALE GENOMIC DNA]</scope>
</reference>
<dbReference type="EC" id="2.7.12.1" evidence="3"/>
<organism evidence="16">
    <name type="scientific">Amphimedon queenslandica</name>
    <name type="common">Sponge</name>
    <dbReference type="NCBI Taxonomy" id="400682"/>
    <lineage>
        <taxon>Eukaryota</taxon>
        <taxon>Metazoa</taxon>
        <taxon>Porifera</taxon>
        <taxon>Demospongiae</taxon>
        <taxon>Heteroscleromorpha</taxon>
        <taxon>Haplosclerida</taxon>
        <taxon>Niphatidae</taxon>
        <taxon>Amphimedon</taxon>
    </lineage>
</organism>